<dbReference type="Proteomes" id="UP000604046">
    <property type="component" value="Unassembled WGS sequence"/>
</dbReference>
<dbReference type="SUPFAM" id="SSF56112">
    <property type="entry name" value="Protein kinase-like (PK-like)"/>
    <property type="match status" value="1"/>
</dbReference>
<organism evidence="4 5">
    <name type="scientific">Symbiodinium natans</name>
    <dbReference type="NCBI Taxonomy" id="878477"/>
    <lineage>
        <taxon>Eukaryota</taxon>
        <taxon>Sar</taxon>
        <taxon>Alveolata</taxon>
        <taxon>Dinophyceae</taxon>
        <taxon>Suessiales</taxon>
        <taxon>Symbiodiniaceae</taxon>
        <taxon>Symbiodinium</taxon>
    </lineage>
</organism>
<feature type="binding site" evidence="1">
    <location>
        <position position="85"/>
    </location>
    <ligand>
        <name>ATP</name>
        <dbReference type="ChEBI" id="CHEBI:30616"/>
    </ligand>
</feature>
<keyword evidence="1" id="KW-0547">Nucleotide-binding</keyword>
<keyword evidence="1" id="KW-0067">ATP-binding</keyword>
<reference evidence="4" key="1">
    <citation type="submission" date="2021-02" db="EMBL/GenBank/DDBJ databases">
        <authorList>
            <person name="Dougan E. K."/>
            <person name="Rhodes N."/>
            <person name="Thang M."/>
            <person name="Chan C."/>
        </authorList>
    </citation>
    <scope>NUCLEOTIDE SEQUENCE</scope>
</reference>
<gene>
    <name evidence="4" type="primary">Plk4</name>
    <name evidence="4" type="ORF">SNAT2548_LOCUS8048</name>
</gene>
<dbReference type="InterPro" id="IPR051681">
    <property type="entry name" value="Ser/Thr_Kinases-Pseudokinases"/>
</dbReference>
<dbReference type="Gene3D" id="1.10.510.10">
    <property type="entry name" value="Transferase(Phosphotransferase) domain 1"/>
    <property type="match status" value="1"/>
</dbReference>
<sequence length="326" mass="35875">MDAKEKAKFQQEAASKSADAQRARGAVLSRAPPEPKPTAGEVQLGTRVEVCWQCTTLEATRLIGEGAYGSVYECQSAAGARYAVKLYGRSAGENLDNEAAAYKRLSAHPNILALWGAVTATTDDRLGLIFELGHPLSEYLRDRRLPLQLDREPKSLAKQLRVRWQVAVQLSQGLDFMHKLEVIHCDVKVSNAIVQMDTNVVKWCDLGLASRSGTFVVANEKYTAVCRPPELGQIGDKSIRIAPSADVWAYGCTVFSVLSASPAAYLFPDRSVLYCKKFVTTRLSTAVGHDVEGQRVISQMLKQSPLERISLASFMSKGLERIRVWS</sequence>
<name>A0A812KBK6_9DINO</name>
<dbReference type="InterPro" id="IPR017441">
    <property type="entry name" value="Protein_kinase_ATP_BS"/>
</dbReference>
<dbReference type="OrthoDB" id="26722at2759"/>
<evidence type="ECO:0000313" key="4">
    <source>
        <dbReference type="EMBL" id="CAE7220396.1"/>
    </source>
</evidence>
<protein>
    <submittedName>
        <fullName evidence="4">Plk4 protein</fullName>
    </submittedName>
</protein>
<feature type="domain" description="Protein kinase" evidence="3">
    <location>
        <begin position="57"/>
        <end position="322"/>
    </location>
</feature>
<dbReference type="InterPro" id="IPR000719">
    <property type="entry name" value="Prot_kinase_dom"/>
</dbReference>
<evidence type="ECO:0000256" key="2">
    <source>
        <dbReference type="SAM" id="MobiDB-lite"/>
    </source>
</evidence>
<dbReference type="SMART" id="SM00220">
    <property type="entry name" value="S_TKc"/>
    <property type="match status" value="1"/>
</dbReference>
<dbReference type="PANTHER" id="PTHR44329">
    <property type="entry name" value="SERINE/THREONINE-PROTEIN KINASE TNNI3K-RELATED"/>
    <property type="match status" value="1"/>
</dbReference>
<dbReference type="EMBL" id="CAJNDS010000580">
    <property type="protein sequence ID" value="CAE7220396.1"/>
    <property type="molecule type" value="Genomic_DNA"/>
</dbReference>
<dbReference type="Pfam" id="PF00069">
    <property type="entry name" value="Pkinase"/>
    <property type="match status" value="1"/>
</dbReference>
<dbReference type="PROSITE" id="PS50011">
    <property type="entry name" value="PROTEIN_KINASE_DOM"/>
    <property type="match status" value="1"/>
</dbReference>
<comment type="caution">
    <text evidence="4">The sequence shown here is derived from an EMBL/GenBank/DDBJ whole genome shotgun (WGS) entry which is preliminary data.</text>
</comment>
<evidence type="ECO:0000256" key="1">
    <source>
        <dbReference type="PROSITE-ProRule" id="PRU10141"/>
    </source>
</evidence>
<evidence type="ECO:0000259" key="3">
    <source>
        <dbReference type="PROSITE" id="PS50011"/>
    </source>
</evidence>
<dbReference type="GO" id="GO:0005524">
    <property type="term" value="F:ATP binding"/>
    <property type="evidence" value="ECO:0007669"/>
    <property type="project" value="UniProtKB-UniRule"/>
</dbReference>
<dbReference type="InterPro" id="IPR011009">
    <property type="entry name" value="Kinase-like_dom_sf"/>
</dbReference>
<proteinExistence type="predicted"/>
<evidence type="ECO:0000313" key="5">
    <source>
        <dbReference type="Proteomes" id="UP000604046"/>
    </source>
</evidence>
<keyword evidence="5" id="KW-1185">Reference proteome</keyword>
<feature type="region of interest" description="Disordered" evidence="2">
    <location>
        <begin position="1"/>
        <end position="40"/>
    </location>
</feature>
<dbReference type="GO" id="GO:0004674">
    <property type="term" value="F:protein serine/threonine kinase activity"/>
    <property type="evidence" value="ECO:0007669"/>
    <property type="project" value="TreeGrafter"/>
</dbReference>
<accession>A0A812KBK6</accession>
<dbReference type="PROSITE" id="PS00107">
    <property type="entry name" value="PROTEIN_KINASE_ATP"/>
    <property type="match status" value="1"/>
</dbReference>
<dbReference type="Gene3D" id="3.30.200.20">
    <property type="entry name" value="Phosphorylase Kinase, domain 1"/>
    <property type="match status" value="1"/>
</dbReference>
<dbReference type="AlphaFoldDB" id="A0A812KBK6"/>